<feature type="transmembrane region" description="Helical" evidence="7">
    <location>
        <begin position="114"/>
        <end position="136"/>
    </location>
</feature>
<evidence type="ECO:0000256" key="1">
    <source>
        <dbReference type="ARBA" id="ARBA00004141"/>
    </source>
</evidence>
<evidence type="ECO:0000256" key="5">
    <source>
        <dbReference type="ARBA" id="ARBA00022989"/>
    </source>
</evidence>
<dbReference type="InterPro" id="IPR006153">
    <property type="entry name" value="Cation/H_exchanger_TM"/>
</dbReference>
<feature type="transmembrane region" description="Helical" evidence="7">
    <location>
        <begin position="84"/>
        <end position="108"/>
    </location>
</feature>
<accession>A0ABV7KTK5</accession>
<dbReference type="PANTHER" id="PTHR42751:SF6">
    <property type="entry name" value="CONSERVED INTEGRAL MEMBRANE TRANSPORT PROTEIN-RELATED"/>
    <property type="match status" value="1"/>
</dbReference>
<dbReference type="EMBL" id="JBHRTR010000002">
    <property type="protein sequence ID" value="MFC3225619.1"/>
    <property type="molecule type" value="Genomic_DNA"/>
</dbReference>
<keyword evidence="10" id="KW-1185">Reference proteome</keyword>
<evidence type="ECO:0000256" key="7">
    <source>
        <dbReference type="SAM" id="Phobius"/>
    </source>
</evidence>
<dbReference type="PANTHER" id="PTHR42751">
    <property type="entry name" value="SODIUM/HYDROGEN EXCHANGER FAMILY/TRKA DOMAIN PROTEIN"/>
    <property type="match status" value="1"/>
</dbReference>
<feature type="transmembrane region" description="Helical" evidence="7">
    <location>
        <begin position="32"/>
        <end position="50"/>
    </location>
</feature>
<comment type="similarity">
    <text evidence="2">Belongs to the monovalent cation:proton antiporter 2 (CPA2) transporter (TC 2.A.37) family.</text>
</comment>
<keyword evidence="5 7" id="KW-1133">Transmembrane helix</keyword>
<evidence type="ECO:0000256" key="4">
    <source>
        <dbReference type="ARBA" id="ARBA00022692"/>
    </source>
</evidence>
<keyword evidence="6 7" id="KW-0472">Membrane</keyword>
<feature type="transmembrane region" description="Helical" evidence="7">
    <location>
        <begin position="240"/>
        <end position="256"/>
    </location>
</feature>
<comment type="subcellular location">
    <subcellularLocation>
        <location evidence="1">Membrane</location>
        <topology evidence="1">Multi-pass membrane protein</topology>
    </subcellularLocation>
</comment>
<feature type="transmembrane region" description="Helical" evidence="7">
    <location>
        <begin position="218"/>
        <end position="234"/>
    </location>
</feature>
<sequence length="412" mass="44457">MHVDHQIVEITLVCFAASVLGIVMMRMRQPAMVGYILAGFVLGPSVLNLIDHRDAVNLLAELGVTLLVFFIGMELSLRAFRTVWLVAMAATAMQILLSVAAMTGARWITGDSVLGGLALGFCVVITNTAVSIRMLQDVGELRSDTGKVAVGLLVAQELAIVPMLLFLGGLSGGGLPGLDTLVHILVALAALAATIAFLSKRKRLKLELLERLAGDRGLLTLIGLSIAFLFAVGAEYLGLSGAFGAFLAGLIIGNSAHRKDFVETTEPVKDILLMVFFLSIGLLIDYQFLRAHWGELLLLLVLALLLKTVGNVFTLRVMRVPWERALLCGTVLVPIGTFSFVLGNQALDAGVIGREEYDYLVALIALSTAASPIWLAATRRIDRWQRRQAELAKARAAEAVAEEKRPPMVRLH</sequence>
<feature type="transmembrane region" description="Helical" evidence="7">
    <location>
        <begin position="268"/>
        <end position="284"/>
    </location>
</feature>
<comment type="caution">
    <text evidence="9">The sequence shown here is derived from an EMBL/GenBank/DDBJ whole genome shotgun (WGS) entry which is preliminary data.</text>
</comment>
<evidence type="ECO:0000313" key="10">
    <source>
        <dbReference type="Proteomes" id="UP001595528"/>
    </source>
</evidence>
<evidence type="ECO:0000256" key="6">
    <source>
        <dbReference type="ARBA" id="ARBA00023136"/>
    </source>
</evidence>
<protein>
    <submittedName>
        <fullName evidence="9">Cation:proton antiporter</fullName>
    </submittedName>
</protein>
<dbReference type="RefSeq" id="WP_379897344.1">
    <property type="nucleotide sequence ID" value="NZ_JBHRTR010000002.1"/>
</dbReference>
<feature type="domain" description="Cation/H+ exchanger transmembrane" evidence="8">
    <location>
        <begin position="16"/>
        <end position="376"/>
    </location>
</feature>
<evidence type="ECO:0000256" key="3">
    <source>
        <dbReference type="ARBA" id="ARBA00022448"/>
    </source>
</evidence>
<feature type="transmembrane region" description="Helical" evidence="7">
    <location>
        <begin position="6"/>
        <end position="25"/>
    </location>
</feature>
<feature type="transmembrane region" description="Helical" evidence="7">
    <location>
        <begin position="148"/>
        <end position="168"/>
    </location>
</feature>
<organism evidence="9 10">
    <name type="scientific">Marinibaculum pumilum</name>
    <dbReference type="NCBI Taxonomy" id="1766165"/>
    <lineage>
        <taxon>Bacteria</taxon>
        <taxon>Pseudomonadati</taxon>
        <taxon>Pseudomonadota</taxon>
        <taxon>Alphaproteobacteria</taxon>
        <taxon>Rhodospirillales</taxon>
        <taxon>Rhodospirillaceae</taxon>
        <taxon>Marinibaculum</taxon>
    </lineage>
</organism>
<evidence type="ECO:0000259" key="8">
    <source>
        <dbReference type="Pfam" id="PF00999"/>
    </source>
</evidence>
<evidence type="ECO:0000313" key="9">
    <source>
        <dbReference type="EMBL" id="MFC3225619.1"/>
    </source>
</evidence>
<dbReference type="Gene3D" id="1.20.1530.20">
    <property type="match status" value="1"/>
</dbReference>
<evidence type="ECO:0000256" key="2">
    <source>
        <dbReference type="ARBA" id="ARBA00005551"/>
    </source>
</evidence>
<feature type="transmembrane region" description="Helical" evidence="7">
    <location>
        <begin position="180"/>
        <end position="198"/>
    </location>
</feature>
<gene>
    <name evidence="9" type="ORF">ACFOGJ_00150</name>
</gene>
<keyword evidence="4 7" id="KW-0812">Transmembrane</keyword>
<feature type="transmembrane region" description="Helical" evidence="7">
    <location>
        <begin position="359"/>
        <end position="377"/>
    </location>
</feature>
<dbReference type="Pfam" id="PF00999">
    <property type="entry name" value="Na_H_Exchanger"/>
    <property type="match status" value="1"/>
</dbReference>
<feature type="transmembrane region" description="Helical" evidence="7">
    <location>
        <begin position="325"/>
        <end position="347"/>
    </location>
</feature>
<proteinExistence type="inferred from homology"/>
<feature type="transmembrane region" description="Helical" evidence="7">
    <location>
        <begin position="296"/>
        <end position="313"/>
    </location>
</feature>
<reference evidence="10" key="1">
    <citation type="journal article" date="2019" name="Int. J. Syst. Evol. Microbiol.">
        <title>The Global Catalogue of Microorganisms (GCM) 10K type strain sequencing project: providing services to taxonomists for standard genome sequencing and annotation.</title>
        <authorList>
            <consortium name="The Broad Institute Genomics Platform"/>
            <consortium name="The Broad Institute Genome Sequencing Center for Infectious Disease"/>
            <person name="Wu L."/>
            <person name="Ma J."/>
        </authorList>
    </citation>
    <scope>NUCLEOTIDE SEQUENCE [LARGE SCALE GENOMIC DNA]</scope>
    <source>
        <strain evidence="10">KCTC 42964</strain>
    </source>
</reference>
<keyword evidence="3" id="KW-0813">Transport</keyword>
<name>A0ABV7KTK5_9PROT</name>
<dbReference type="Proteomes" id="UP001595528">
    <property type="component" value="Unassembled WGS sequence"/>
</dbReference>
<feature type="transmembrane region" description="Helical" evidence="7">
    <location>
        <begin position="56"/>
        <end position="77"/>
    </location>
</feature>
<dbReference type="InterPro" id="IPR038770">
    <property type="entry name" value="Na+/solute_symporter_sf"/>
</dbReference>